<reference evidence="8 9" key="1">
    <citation type="submission" date="2019-06" db="EMBL/GenBank/DDBJ databases">
        <authorList>
            <person name="Broberg M."/>
        </authorList>
    </citation>
    <scope>NUCLEOTIDE SEQUENCE [LARGE SCALE GENOMIC DNA]</scope>
</reference>
<dbReference type="EMBL" id="CABFNS010000660">
    <property type="protein sequence ID" value="VUC22608.1"/>
    <property type="molecule type" value="Genomic_DNA"/>
</dbReference>
<feature type="region of interest" description="Disordered" evidence="6">
    <location>
        <begin position="677"/>
        <end position="820"/>
    </location>
</feature>
<dbReference type="PANTHER" id="PTHR45997:SF2">
    <property type="entry name" value="ATP DEPENDENT DNA LIGASE DOMAIN PROTEIN (AFU_ORTHOLOGUE AFUA_5G02430)"/>
    <property type="match status" value="1"/>
</dbReference>
<comment type="similarity">
    <text evidence="1">Belongs to the ATP-dependent DNA ligase family.</text>
</comment>
<dbReference type="Pfam" id="PF04675">
    <property type="entry name" value="DNA_ligase_A_N"/>
    <property type="match status" value="1"/>
</dbReference>
<keyword evidence="5" id="KW-0539">Nucleus</keyword>
<evidence type="ECO:0000256" key="4">
    <source>
        <dbReference type="ARBA" id="ARBA00022840"/>
    </source>
</evidence>
<keyword evidence="3" id="KW-0547">Nucleotide-binding</keyword>
<sequence>MPLPFSIVCELLDEAYALCMSRKDHRAAVRSWFQHHRDQINAHDASLSALLSTLLPGMRSDRVYCIQATRLEKIIARGLCLGSSRVAELTRYRSSGNDVDLADCVERVLSITPNYVPGGYEITVEEIDGLLHSYAAGIKWSSPSVRATNSLMTQRNQRDLEQIYSRLTPVEGKWFTRLVLKTFEPLIFESHQVFRECHPRLPLALKVREDFSAALELVQSCKGTFPSRQADKKTTGDYLISKFVPQIGTKIGRQTWAKGRSIKHCLDLGRGRVSVEYKADGEYCQIHVDLSKGRECLKIFSKSGKDSTEDREKLHSVIRSSLNIGKPDCQFKKSCILEGELLVYCDLEKKIQPFHRIRNHVTRRGRFLNTDADDRATPHEHLIILYYDVLFIDDRSLLHVRHSERFRLLSSIVECQQGYAELVSRELVDFDRPMAASNLRNIFAKTITRKEEGLVLKMDMPYFDFFGGSSSFAPRCIKLKKEYIGTFGEVGDFSVVGAGYDPSKVKQYNIANLKWTHFYLGCLTNKEEVKQWSHKPKFTVVKVVEINETLLKSVVQFGNPMAVPHDENTQTELLIQPGLELNPKLTVAFTNPLVFDMRCFNFDKDGNTGFWSLRFPAVSKVHFDRDWMDCVAFDELQEMALKSTTAPDLPDSQENLEWIAKLEGADPRGIAVDAVSQQTSTTVSGPSQGQSFQSLRQSTPQLPSRNPIAESPITGQPSNVSLSFSSVLGNQRGEETHATDTQTTASVSQKQDSIDCPSDIQASQASQAKRQSQNIHTQDERPPPHKRHKPIAGEEDPIDSSSQSGKREQGRNPLGNISGNYSQARTIISISSQETEINKPEVIDLTLSPELHPASKSTEQGRPLDDPAVEEYKLDLSTATADENLAEPSHHTERNPTASLVKGRSAPTSYEVEKEGGNLGSQGLQPAFDTTSTTATAQSETDFCIYTARDCKFSNISFILAPSLHGSGQEVSTLLKKHGVQSITVDIERWLKNNQELLETTSYKIPQSETIVLVDSIANGTEMDSVLSHIEEGRKKLPSDRRRWIRIYDWRVLKYVSILEDEKITKKYYDGFSDPWTRWYCGLV</sequence>
<protein>
    <recommendedName>
        <fullName evidence="7">ATP-dependent DNA ligase family profile domain-containing protein</fullName>
    </recommendedName>
</protein>
<comment type="caution">
    <text evidence="8">The sequence shown here is derived from an EMBL/GenBank/DDBJ whole genome shotgun (WGS) entry which is preliminary data.</text>
</comment>
<gene>
    <name evidence="8" type="ORF">CLO192961_LOCUS90154</name>
</gene>
<keyword evidence="9" id="KW-1185">Reference proteome</keyword>
<dbReference type="PANTHER" id="PTHR45997">
    <property type="entry name" value="DNA LIGASE 4"/>
    <property type="match status" value="1"/>
</dbReference>
<dbReference type="Pfam" id="PF01068">
    <property type="entry name" value="DNA_ligase_A_M"/>
    <property type="match status" value="1"/>
</dbReference>
<accession>A0ABY6TVB1</accession>
<evidence type="ECO:0000259" key="7">
    <source>
        <dbReference type="PROSITE" id="PS50160"/>
    </source>
</evidence>
<dbReference type="InterPro" id="IPR012340">
    <property type="entry name" value="NA-bd_OB-fold"/>
</dbReference>
<evidence type="ECO:0000256" key="2">
    <source>
        <dbReference type="ARBA" id="ARBA00022598"/>
    </source>
</evidence>
<evidence type="ECO:0000256" key="1">
    <source>
        <dbReference type="ARBA" id="ARBA00007572"/>
    </source>
</evidence>
<dbReference type="PROSITE" id="PS50160">
    <property type="entry name" value="DNA_LIGASE_A3"/>
    <property type="match status" value="1"/>
</dbReference>
<dbReference type="InterPro" id="IPR012308">
    <property type="entry name" value="DNA_ligase_ATP-dep_N"/>
</dbReference>
<keyword evidence="2" id="KW-0436">Ligase</keyword>
<dbReference type="Gene3D" id="1.10.3260.10">
    <property type="entry name" value="DNA ligase, ATP-dependent, N-terminal domain"/>
    <property type="match status" value="1"/>
</dbReference>
<feature type="compositionally biased region" description="Polar residues" evidence="6">
    <location>
        <begin position="713"/>
        <end position="729"/>
    </location>
</feature>
<feature type="region of interest" description="Disordered" evidence="6">
    <location>
        <begin position="882"/>
        <end position="933"/>
    </location>
</feature>
<dbReference type="Gene3D" id="2.40.50.140">
    <property type="entry name" value="Nucleic acid-binding proteins"/>
    <property type="match status" value="1"/>
</dbReference>
<feature type="compositionally biased region" description="Low complexity" evidence="6">
    <location>
        <begin position="761"/>
        <end position="773"/>
    </location>
</feature>
<evidence type="ECO:0000256" key="6">
    <source>
        <dbReference type="SAM" id="MobiDB-lite"/>
    </source>
</evidence>
<dbReference type="InterPro" id="IPR029710">
    <property type="entry name" value="LIG4"/>
</dbReference>
<feature type="domain" description="ATP-dependent DNA ligase family profile" evidence="7">
    <location>
        <begin position="384"/>
        <end position="524"/>
    </location>
</feature>
<evidence type="ECO:0000313" key="8">
    <source>
        <dbReference type="EMBL" id="VUC22608.1"/>
    </source>
</evidence>
<keyword evidence="4" id="KW-0067">ATP-binding</keyword>
<evidence type="ECO:0000256" key="3">
    <source>
        <dbReference type="ARBA" id="ARBA00022741"/>
    </source>
</evidence>
<dbReference type="InterPro" id="IPR012310">
    <property type="entry name" value="DNA_ligase_ATP-dep_cent"/>
</dbReference>
<organism evidence="8 9">
    <name type="scientific">Bionectria ochroleuca</name>
    <name type="common">Gliocladium roseum</name>
    <dbReference type="NCBI Taxonomy" id="29856"/>
    <lineage>
        <taxon>Eukaryota</taxon>
        <taxon>Fungi</taxon>
        <taxon>Dikarya</taxon>
        <taxon>Ascomycota</taxon>
        <taxon>Pezizomycotina</taxon>
        <taxon>Sordariomycetes</taxon>
        <taxon>Hypocreomycetidae</taxon>
        <taxon>Hypocreales</taxon>
        <taxon>Bionectriaceae</taxon>
        <taxon>Clonostachys</taxon>
    </lineage>
</organism>
<feature type="compositionally biased region" description="Polar residues" evidence="6">
    <location>
        <begin position="677"/>
        <end position="704"/>
    </location>
</feature>
<evidence type="ECO:0000256" key="5">
    <source>
        <dbReference type="ARBA" id="ARBA00023242"/>
    </source>
</evidence>
<evidence type="ECO:0000313" key="9">
    <source>
        <dbReference type="Proteomes" id="UP000766486"/>
    </source>
</evidence>
<dbReference type="SUPFAM" id="SSF56091">
    <property type="entry name" value="DNA ligase/mRNA capping enzyme, catalytic domain"/>
    <property type="match status" value="1"/>
</dbReference>
<dbReference type="Proteomes" id="UP000766486">
    <property type="component" value="Unassembled WGS sequence"/>
</dbReference>
<feature type="compositionally biased region" description="Polar residues" evidence="6">
    <location>
        <begin position="739"/>
        <end position="751"/>
    </location>
</feature>
<name>A0ABY6TVB1_BIOOC</name>
<dbReference type="Gene3D" id="3.30.470.30">
    <property type="entry name" value="DNA ligase/mRNA capping enzyme"/>
    <property type="match status" value="1"/>
</dbReference>
<dbReference type="InterPro" id="IPR036599">
    <property type="entry name" value="DNA_ligase_N_sf"/>
</dbReference>
<proteinExistence type="inferred from homology"/>